<keyword evidence="3" id="KW-1185">Reference proteome</keyword>
<evidence type="ECO:0000313" key="3">
    <source>
        <dbReference type="Proteomes" id="UP001596105"/>
    </source>
</evidence>
<feature type="region of interest" description="Disordered" evidence="1">
    <location>
        <begin position="42"/>
        <end position="66"/>
    </location>
</feature>
<sequence length="66" mass="7212">MGLLYSIYQSLQEGKEAEEEFGVSADGPEAISPPESLLELLTRPIAANAEESDKRRRPPANPAQRS</sequence>
<evidence type="ECO:0000313" key="2">
    <source>
        <dbReference type="EMBL" id="MFC5468294.1"/>
    </source>
</evidence>
<dbReference type="EMBL" id="JBHSMH010000009">
    <property type="protein sequence ID" value="MFC5468294.1"/>
    <property type="molecule type" value="Genomic_DNA"/>
</dbReference>
<accession>A0ABW0LR47</accession>
<reference evidence="3" key="1">
    <citation type="journal article" date="2019" name="Int. J. Syst. Evol. Microbiol.">
        <title>The Global Catalogue of Microorganisms (GCM) 10K type strain sequencing project: providing services to taxonomists for standard genome sequencing and annotation.</title>
        <authorList>
            <consortium name="The Broad Institute Genomics Platform"/>
            <consortium name="The Broad Institute Genome Sequencing Center for Infectious Disease"/>
            <person name="Wu L."/>
            <person name="Ma J."/>
        </authorList>
    </citation>
    <scope>NUCLEOTIDE SEQUENCE [LARGE SCALE GENOMIC DNA]</scope>
    <source>
        <strain evidence="3">CCUG 57113</strain>
    </source>
</reference>
<gene>
    <name evidence="2" type="ORF">ACFPPD_06145</name>
</gene>
<name>A0ABW0LR47_9BACL</name>
<organism evidence="2 3">
    <name type="scientific">Cohnella suwonensis</name>
    <dbReference type="NCBI Taxonomy" id="696072"/>
    <lineage>
        <taxon>Bacteria</taxon>
        <taxon>Bacillati</taxon>
        <taxon>Bacillota</taxon>
        <taxon>Bacilli</taxon>
        <taxon>Bacillales</taxon>
        <taxon>Paenibacillaceae</taxon>
        <taxon>Cohnella</taxon>
    </lineage>
</organism>
<protein>
    <submittedName>
        <fullName evidence="2">Uncharacterized protein</fullName>
    </submittedName>
</protein>
<dbReference type="RefSeq" id="WP_209751838.1">
    <property type="nucleotide sequence ID" value="NZ_JBHSMH010000009.1"/>
</dbReference>
<evidence type="ECO:0000256" key="1">
    <source>
        <dbReference type="SAM" id="MobiDB-lite"/>
    </source>
</evidence>
<comment type="caution">
    <text evidence="2">The sequence shown here is derived from an EMBL/GenBank/DDBJ whole genome shotgun (WGS) entry which is preliminary data.</text>
</comment>
<proteinExistence type="predicted"/>
<dbReference type="Proteomes" id="UP001596105">
    <property type="component" value="Unassembled WGS sequence"/>
</dbReference>